<evidence type="ECO:0000256" key="11">
    <source>
        <dbReference type="ARBA" id="ARBA00023136"/>
    </source>
</evidence>
<evidence type="ECO:0000259" key="20">
    <source>
        <dbReference type="PROSITE" id="PS50221"/>
    </source>
</evidence>
<dbReference type="InterPro" id="IPR046338">
    <property type="entry name" value="GAIN_dom_sf"/>
</dbReference>
<feature type="domain" description="EGF-like" evidence="19">
    <location>
        <begin position="308"/>
        <end position="343"/>
    </location>
</feature>
<evidence type="ECO:0000256" key="1">
    <source>
        <dbReference type="ARBA" id="ARBA00004651"/>
    </source>
</evidence>
<keyword evidence="10" id="KW-0297">G-protein coupled receptor</keyword>
<evidence type="ECO:0000313" key="23">
    <source>
        <dbReference type="EMBL" id="KAI1886450.1"/>
    </source>
</evidence>
<feature type="transmembrane region" description="Helical" evidence="17">
    <location>
        <begin position="829"/>
        <end position="849"/>
    </location>
</feature>
<evidence type="ECO:0000256" key="4">
    <source>
        <dbReference type="ARBA" id="ARBA00022536"/>
    </source>
</evidence>
<comment type="caution">
    <text evidence="23">The sequence shown here is derived from an EMBL/GenBank/DDBJ whole genome shotgun (WGS) entry which is preliminary data.</text>
</comment>
<dbReference type="InterPro" id="IPR000152">
    <property type="entry name" value="EGF-type_Asp/Asn_hydroxyl_site"/>
</dbReference>
<evidence type="ECO:0000256" key="9">
    <source>
        <dbReference type="ARBA" id="ARBA00022989"/>
    </source>
</evidence>
<dbReference type="PRINTS" id="PR00249">
    <property type="entry name" value="GPCRSECRETIN"/>
</dbReference>
<evidence type="ECO:0000256" key="8">
    <source>
        <dbReference type="ARBA" id="ARBA00022837"/>
    </source>
</evidence>
<keyword evidence="6 18" id="KW-0732">Signal</keyword>
<keyword evidence="24" id="KW-1185">Reference proteome</keyword>
<keyword evidence="8" id="KW-0106">Calcium</keyword>
<dbReference type="GO" id="GO:0007166">
    <property type="term" value="P:cell surface receptor signaling pathway"/>
    <property type="evidence" value="ECO:0007669"/>
    <property type="project" value="InterPro"/>
</dbReference>
<dbReference type="GO" id="GO:0004930">
    <property type="term" value="F:G protein-coupled receptor activity"/>
    <property type="evidence" value="ECO:0007669"/>
    <property type="project" value="UniProtKB-KW"/>
</dbReference>
<feature type="transmembrane region" description="Helical" evidence="17">
    <location>
        <begin position="745"/>
        <end position="766"/>
    </location>
</feature>
<evidence type="ECO:0000259" key="22">
    <source>
        <dbReference type="PROSITE" id="PS50835"/>
    </source>
</evidence>
<keyword evidence="11 17" id="KW-0472">Membrane</keyword>
<keyword evidence="5 17" id="KW-0812">Transmembrane</keyword>
<evidence type="ECO:0000313" key="24">
    <source>
        <dbReference type="Proteomes" id="UP000829720"/>
    </source>
</evidence>
<dbReference type="FunFam" id="1.20.1070.10:FF:000054">
    <property type="entry name" value="Adhesion G protein-coupled receptor E3"/>
    <property type="match status" value="1"/>
</dbReference>
<dbReference type="FunFam" id="2.10.25.10:FF:000038">
    <property type="entry name" value="Fibrillin 2"/>
    <property type="match status" value="1"/>
</dbReference>
<dbReference type="SMART" id="SM00179">
    <property type="entry name" value="EGF_CA"/>
    <property type="match status" value="5"/>
</dbReference>
<dbReference type="Gene3D" id="2.10.25.10">
    <property type="entry name" value="Laminin"/>
    <property type="match status" value="5"/>
</dbReference>
<dbReference type="InterPro" id="IPR000742">
    <property type="entry name" value="EGF"/>
</dbReference>
<proteinExistence type="inferred from homology"/>
<accession>A0A8T3CRM1</accession>
<dbReference type="PROSITE" id="PS00010">
    <property type="entry name" value="ASX_HYDROXYL"/>
    <property type="match status" value="5"/>
</dbReference>
<evidence type="ECO:0000256" key="16">
    <source>
        <dbReference type="PROSITE-ProRule" id="PRU00076"/>
    </source>
</evidence>
<dbReference type="InterPro" id="IPR017981">
    <property type="entry name" value="GPCR_2-like_7TM"/>
</dbReference>
<keyword evidence="4 16" id="KW-0245">EGF-like domain</keyword>
<dbReference type="InterPro" id="IPR007110">
    <property type="entry name" value="Ig-like_dom"/>
</dbReference>
<dbReference type="Gene3D" id="1.20.1070.10">
    <property type="entry name" value="Rhodopsin 7-helix transmembrane proteins"/>
    <property type="match status" value="1"/>
</dbReference>
<dbReference type="AlphaFoldDB" id="A0A8T3CRM1"/>
<keyword evidence="14" id="KW-0325">Glycoprotein</keyword>
<sequence>MRDILFSSFLWGALLLLDAQSWGIGEVWVVGMASGSTQANFSVEWDVCESQGADPALLCTLIGCYTEATPASNSNSSASVSVELIGLGWSWNWTCISVLTELGTAQNGLCSDIDECTENPSVCGPNANCSNTVGGYSCSCHHGYRAPPGVTLTNDTHSCQDVDECQENSKICGPNASCSNTMGSYTCQCDAGFIPHPKLEWEKDVTTCTDVDECQENSKICGPNASCSNTMGSYTCQCDAGFIPHPKLEWEKDVTTCKDVDECKENSKICGPNASCSNTMGSYTCQCDAGFIPHPKLEWEKDVTTCKDVDECQENSKICGPNASCSNTMGSYTCQCDAGFIPHPKLEWEKDVTTCKGVTDSLNPGDCKDKSKEECQLDSLSNLLNDSSTLVLPPQTVQTLLETALGAVDTLTQGGKGEAGDGGEPVDKGAVLKTTEKLVATLVEPTETYSNVTITTETIEVKTFAAGPKANLSSIPPLQAKVNLMTIDLLGIAKNNNGSGAVVFMAYTNMEDVLKAELFYTENDTIKTMMSKVVAASIVKTKNTTLPKPVNFTKTKNTTLPKPVNFTLKHQREMHPKGQLTCVYWNDSSWSVDGCEATETNTTHTVCTCAHLSTFALIMQTDKPPEDDSLLELITMVALSVGLACLALAILTFIFCTWNPKVNNTARLNLSMCLFLAHLLLLLVQKFLHLIRPLKLVCSVLAGIQHFLFLSSFVWMYLEALQLFLLVRRLREVKVIHHESVHWGYLLLIGYGVPCLVVSVSAGLFPDGYGNEQCWLKTERGFKWSFLGPVCYILTMNIILFTGVIGSLRATLADLNREISLMRDTRVMVFKALVQFVILGCPWVLGFFVKNNKMLEYLFILSVSQQGTFIFLVHCVLNKEVRAQYRTWWKRFSGSNDSSSSSFNSSSQSITR</sequence>
<dbReference type="InterPro" id="IPR000203">
    <property type="entry name" value="GPS"/>
</dbReference>
<comment type="similarity">
    <text evidence="2">Belongs to the G-protein coupled receptor 2 family. Adhesion G-protein coupled receptor (ADGR) subfamily.</text>
</comment>
<evidence type="ECO:0000256" key="7">
    <source>
        <dbReference type="ARBA" id="ARBA00022737"/>
    </source>
</evidence>
<dbReference type="GO" id="GO:0005509">
    <property type="term" value="F:calcium ion binding"/>
    <property type="evidence" value="ECO:0007669"/>
    <property type="project" value="InterPro"/>
</dbReference>
<name>A0A8T3CRM1_9TELE</name>
<reference evidence="23" key="1">
    <citation type="submission" date="2021-01" db="EMBL/GenBank/DDBJ databases">
        <authorList>
            <person name="Zahm M."/>
            <person name="Roques C."/>
            <person name="Cabau C."/>
            <person name="Klopp C."/>
            <person name="Donnadieu C."/>
            <person name="Jouanno E."/>
            <person name="Lampietro C."/>
            <person name="Louis A."/>
            <person name="Herpin A."/>
            <person name="Echchiki A."/>
            <person name="Berthelot C."/>
            <person name="Parey E."/>
            <person name="Roest-Crollius H."/>
            <person name="Braasch I."/>
            <person name="Postlethwait J."/>
            <person name="Bobe J."/>
            <person name="Montfort J."/>
            <person name="Bouchez O."/>
            <person name="Begum T."/>
            <person name="Mejri S."/>
            <person name="Adams A."/>
            <person name="Chen W.-J."/>
            <person name="Guiguen Y."/>
        </authorList>
    </citation>
    <scope>NUCLEOTIDE SEQUENCE</scope>
    <source>
        <tissue evidence="23">Blood</tissue>
    </source>
</reference>
<organism evidence="23 24">
    <name type="scientific">Albula goreensis</name>
    <dbReference type="NCBI Taxonomy" id="1534307"/>
    <lineage>
        <taxon>Eukaryota</taxon>
        <taxon>Metazoa</taxon>
        <taxon>Chordata</taxon>
        <taxon>Craniata</taxon>
        <taxon>Vertebrata</taxon>
        <taxon>Euteleostomi</taxon>
        <taxon>Actinopterygii</taxon>
        <taxon>Neopterygii</taxon>
        <taxon>Teleostei</taxon>
        <taxon>Albuliformes</taxon>
        <taxon>Albulidae</taxon>
        <taxon>Albula</taxon>
    </lineage>
</organism>
<dbReference type="PANTHER" id="PTHR12011:SF469">
    <property type="entry name" value="ADHESION G PROTEIN-COUPLED RECEPTOR E1-RELATED"/>
    <property type="match status" value="1"/>
</dbReference>
<comment type="subcellular location">
    <subcellularLocation>
        <location evidence="1">Cell membrane</location>
        <topology evidence="1">Multi-pass membrane protein</topology>
    </subcellularLocation>
</comment>
<dbReference type="InterPro" id="IPR009030">
    <property type="entry name" value="Growth_fac_rcpt_cys_sf"/>
</dbReference>
<keyword evidence="7" id="KW-0677">Repeat</keyword>
<evidence type="ECO:0000256" key="15">
    <source>
        <dbReference type="ARBA" id="ARBA00023224"/>
    </source>
</evidence>
<dbReference type="GO" id="GO:0007189">
    <property type="term" value="P:adenylate cyclase-activating G protein-coupled receptor signaling pathway"/>
    <property type="evidence" value="ECO:0007669"/>
    <property type="project" value="TreeGrafter"/>
</dbReference>
<dbReference type="Pfam" id="PF00002">
    <property type="entry name" value="7tm_2"/>
    <property type="match status" value="1"/>
</dbReference>
<dbReference type="InterPro" id="IPR001881">
    <property type="entry name" value="EGF-like_Ca-bd_dom"/>
</dbReference>
<keyword evidence="9 17" id="KW-1133">Transmembrane helix</keyword>
<evidence type="ECO:0000256" key="10">
    <source>
        <dbReference type="ARBA" id="ARBA00023040"/>
    </source>
</evidence>
<dbReference type="EMBL" id="JAERUA010000019">
    <property type="protein sequence ID" value="KAI1886450.1"/>
    <property type="molecule type" value="Genomic_DNA"/>
</dbReference>
<feature type="domain" description="G-protein coupled receptors family 2 profile 2" evidence="21">
    <location>
        <begin position="631"/>
        <end position="878"/>
    </location>
</feature>
<evidence type="ECO:0000259" key="21">
    <source>
        <dbReference type="PROSITE" id="PS50261"/>
    </source>
</evidence>
<dbReference type="InterPro" id="IPR018097">
    <property type="entry name" value="EGF_Ca-bd_CS"/>
</dbReference>
<dbReference type="SUPFAM" id="SSF57184">
    <property type="entry name" value="Growth factor receptor domain"/>
    <property type="match status" value="2"/>
</dbReference>
<feature type="domain" description="EGF-like" evidence="19">
    <location>
        <begin position="112"/>
        <end position="150"/>
    </location>
</feature>
<dbReference type="PROSITE" id="PS50835">
    <property type="entry name" value="IG_LIKE"/>
    <property type="match status" value="1"/>
</dbReference>
<evidence type="ECO:0000256" key="12">
    <source>
        <dbReference type="ARBA" id="ARBA00023157"/>
    </source>
</evidence>
<dbReference type="InterPro" id="IPR057244">
    <property type="entry name" value="GAIN_B"/>
</dbReference>
<evidence type="ECO:0000259" key="19">
    <source>
        <dbReference type="PROSITE" id="PS50026"/>
    </source>
</evidence>
<evidence type="ECO:0000256" key="2">
    <source>
        <dbReference type="ARBA" id="ARBA00007343"/>
    </source>
</evidence>
<feature type="signal peptide" evidence="18">
    <location>
        <begin position="1"/>
        <end position="21"/>
    </location>
</feature>
<dbReference type="Pfam" id="PF07645">
    <property type="entry name" value="EGF_CA"/>
    <property type="match status" value="5"/>
</dbReference>
<feature type="domain" description="Ig-like" evidence="22">
    <location>
        <begin position="148"/>
        <end position="255"/>
    </location>
</feature>
<dbReference type="GO" id="GO:0005886">
    <property type="term" value="C:plasma membrane"/>
    <property type="evidence" value="ECO:0007669"/>
    <property type="project" value="UniProtKB-SubCell"/>
</dbReference>
<dbReference type="InterPro" id="IPR000832">
    <property type="entry name" value="GPCR_2_secretin-like"/>
</dbReference>
<evidence type="ECO:0000256" key="14">
    <source>
        <dbReference type="ARBA" id="ARBA00023180"/>
    </source>
</evidence>
<feature type="transmembrane region" description="Helical" evidence="17">
    <location>
        <begin position="855"/>
        <end position="877"/>
    </location>
</feature>
<keyword evidence="15" id="KW-0807">Transducer</keyword>
<dbReference type="PROSITE" id="PS50221">
    <property type="entry name" value="GAIN_B"/>
    <property type="match status" value="1"/>
</dbReference>
<feature type="transmembrane region" description="Helical" evidence="17">
    <location>
        <begin position="633"/>
        <end position="656"/>
    </location>
</feature>
<dbReference type="InterPro" id="IPR001740">
    <property type="entry name" value="GPCR_2_EMR1-like_rcpt"/>
</dbReference>
<dbReference type="Proteomes" id="UP000829720">
    <property type="component" value="Unassembled WGS sequence"/>
</dbReference>
<dbReference type="PANTHER" id="PTHR12011">
    <property type="entry name" value="ADHESION G-PROTEIN COUPLED RECEPTOR"/>
    <property type="match status" value="1"/>
</dbReference>
<gene>
    <name evidence="23" type="ORF">AGOR_G00195880</name>
</gene>
<feature type="transmembrane region" description="Helical" evidence="17">
    <location>
        <begin position="786"/>
        <end position="808"/>
    </location>
</feature>
<dbReference type="Gene3D" id="2.60.220.50">
    <property type="match status" value="1"/>
</dbReference>
<feature type="domain" description="EGF-like" evidence="19">
    <location>
        <begin position="259"/>
        <end position="294"/>
    </location>
</feature>
<dbReference type="PROSITE" id="PS50261">
    <property type="entry name" value="G_PROTEIN_RECEP_F2_4"/>
    <property type="match status" value="1"/>
</dbReference>
<dbReference type="CDD" id="cd00054">
    <property type="entry name" value="EGF_CA"/>
    <property type="match status" value="5"/>
</dbReference>
<feature type="domain" description="EGF-like" evidence="19">
    <location>
        <begin position="210"/>
        <end position="245"/>
    </location>
</feature>
<dbReference type="PROSITE" id="PS50026">
    <property type="entry name" value="EGF_3"/>
    <property type="match status" value="5"/>
</dbReference>
<dbReference type="PRINTS" id="PR01128">
    <property type="entry name" value="EMR1HORMONER"/>
</dbReference>
<dbReference type="PROSITE" id="PS01187">
    <property type="entry name" value="EGF_CA"/>
    <property type="match status" value="1"/>
</dbReference>
<evidence type="ECO:0000256" key="18">
    <source>
        <dbReference type="SAM" id="SignalP"/>
    </source>
</evidence>
<keyword evidence="3" id="KW-1003">Cell membrane</keyword>
<dbReference type="OrthoDB" id="1100386at2759"/>
<dbReference type="Pfam" id="PF01825">
    <property type="entry name" value="GPS"/>
    <property type="match status" value="1"/>
</dbReference>
<comment type="caution">
    <text evidence="16">Lacks conserved residue(s) required for the propagation of feature annotation.</text>
</comment>
<evidence type="ECO:0000256" key="13">
    <source>
        <dbReference type="ARBA" id="ARBA00023170"/>
    </source>
</evidence>
<dbReference type="SMART" id="SM00181">
    <property type="entry name" value="EGF"/>
    <property type="match status" value="5"/>
</dbReference>
<feature type="domain" description="EGF-like" evidence="19">
    <location>
        <begin position="161"/>
        <end position="196"/>
    </location>
</feature>
<evidence type="ECO:0000256" key="3">
    <source>
        <dbReference type="ARBA" id="ARBA00022475"/>
    </source>
</evidence>
<dbReference type="InterPro" id="IPR049883">
    <property type="entry name" value="NOTCH1_EGF-like"/>
</dbReference>
<evidence type="ECO:0000256" key="5">
    <source>
        <dbReference type="ARBA" id="ARBA00022692"/>
    </source>
</evidence>
<feature type="chain" id="PRO_5035814737" evidence="18">
    <location>
        <begin position="22"/>
        <end position="912"/>
    </location>
</feature>
<dbReference type="GO" id="GO:0030855">
    <property type="term" value="P:epithelial cell differentiation"/>
    <property type="evidence" value="ECO:0007669"/>
    <property type="project" value="UniProtKB-ARBA"/>
</dbReference>
<feature type="transmembrane region" description="Helical" evidence="17">
    <location>
        <begin position="700"/>
        <end position="725"/>
    </location>
</feature>
<keyword evidence="13" id="KW-0675">Receptor</keyword>
<dbReference type="FunFam" id="2.10.25.10:FF:000017">
    <property type="entry name" value="latent-transforming growth factor beta-binding protein 4 isoform X1"/>
    <property type="match status" value="4"/>
</dbReference>
<evidence type="ECO:0000256" key="6">
    <source>
        <dbReference type="ARBA" id="ARBA00022729"/>
    </source>
</evidence>
<dbReference type="SMART" id="SM00303">
    <property type="entry name" value="GPS"/>
    <property type="match status" value="1"/>
</dbReference>
<feature type="transmembrane region" description="Helical" evidence="17">
    <location>
        <begin position="668"/>
        <end position="688"/>
    </location>
</feature>
<feature type="domain" description="GAIN-B" evidence="20">
    <location>
        <begin position="450"/>
        <end position="625"/>
    </location>
</feature>
<protein>
    <submittedName>
        <fullName evidence="23">Uncharacterized protein</fullName>
    </submittedName>
</protein>
<keyword evidence="12" id="KW-1015">Disulfide bond</keyword>
<evidence type="ECO:0000256" key="17">
    <source>
        <dbReference type="SAM" id="Phobius"/>
    </source>
</evidence>